<reference evidence="1" key="1">
    <citation type="journal article" date="2014" name="Int. J. Syst. Evol. Microbiol.">
        <title>Complete genome sequence of Corynebacterium casei LMG S-19264T (=DSM 44701T), isolated from a smear-ripened cheese.</title>
        <authorList>
            <consortium name="US DOE Joint Genome Institute (JGI-PGF)"/>
            <person name="Walter F."/>
            <person name="Albersmeier A."/>
            <person name="Kalinowski J."/>
            <person name="Ruckert C."/>
        </authorList>
    </citation>
    <scope>NUCLEOTIDE SEQUENCE</scope>
    <source>
        <strain evidence="1">CGMCC 1.15448</strain>
    </source>
</reference>
<dbReference type="AlphaFoldDB" id="A0A8J2XTU1"/>
<keyword evidence="2" id="KW-1185">Reference proteome</keyword>
<evidence type="ECO:0008006" key="3">
    <source>
        <dbReference type="Google" id="ProtNLM"/>
    </source>
</evidence>
<evidence type="ECO:0000313" key="1">
    <source>
        <dbReference type="EMBL" id="GGB20305.1"/>
    </source>
</evidence>
<gene>
    <name evidence="1" type="ORF">GCM10011511_50060</name>
</gene>
<dbReference type="InterPro" id="IPR025737">
    <property type="entry name" value="FApF"/>
</dbReference>
<organism evidence="1 2">
    <name type="scientific">Puia dinghuensis</name>
    <dbReference type="NCBI Taxonomy" id="1792502"/>
    <lineage>
        <taxon>Bacteria</taxon>
        <taxon>Pseudomonadati</taxon>
        <taxon>Bacteroidota</taxon>
        <taxon>Chitinophagia</taxon>
        <taxon>Chitinophagales</taxon>
        <taxon>Chitinophagaceae</taxon>
        <taxon>Puia</taxon>
    </lineage>
</organism>
<sequence length="282" mass="31155">MANIYDGVAGKPGFVYQGYAQLYQTNRIYNANGDNTGSLLKVNSLLSLHQLIYLTPVKVLGGNLGFTVLVPIVRITATNTAGPAPSVNPDAVGDIVQGTAIQWSDRKLFGKVFWHRLEADVNIPTGSYNSNYAINASSHLWAIGVYHAFTLFLNKNVTLSARNQFNYNFRIIDKPDKPGACYNGNYSIDVSLLKDFKLEVAAYYLTQITEDSYDGDHNYYQNRYQLSTTKERVLGFGPGLAYFLPGGILIEGKVFFEAAAKNTSQGTRPTLRIAIPFPGKEK</sequence>
<proteinExistence type="predicted"/>
<dbReference type="EMBL" id="BMJC01000006">
    <property type="protein sequence ID" value="GGB20305.1"/>
    <property type="molecule type" value="Genomic_DNA"/>
</dbReference>
<protein>
    <recommendedName>
        <fullName evidence="3">Transporter</fullName>
    </recommendedName>
</protein>
<evidence type="ECO:0000313" key="2">
    <source>
        <dbReference type="Proteomes" id="UP000607559"/>
    </source>
</evidence>
<dbReference type="Pfam" id="PF13557">
    <property type="entry name" value="Phenol_MetA_deg"/>
    <property type="match status" value="1"/>
</dbReference>
<dbReference type="Proteomes" id="UP000607559">
    <property type="component" value="Unassembled WGS sequence"/>
</dbReference>
<name>A0A8J2XTU1_9BACT</name>
<accession>A0A8J2XTU1</accession>
<reference evidence="1" key="2">
    <citation type="submission" date="2020-09" db="EMBL/GenBank/DDBJ databases">
        <authorList>
            <person name="Sun Q."/>
            <person name="Zhou Y."/>
        </authorList>
    </citation>
    <scope>NUCLEOTIDE SEQUENCE</scope>
    <source>
        <strain evidence="1">CGMCC 1.15448</strain>
    </source>
</reference>
<comment type="caution">
    <text evidence="1">The sequence shown here is derived from an EMBL/GenBank/DDBJ whole genome shotgun (WGS) entry which is preliminary data.</text>
</comment>